<dbReference type="Gene3D" id="3.30.930.10">
    <property type="entry name" value="Bira Bifunctional Protein, Domain 2"/>
    <property type="match status" value="1"/>
</dbReference>
<sequence length="326" mass="37007">MTTRMDDNRDRVLRLRARLYALIRAFFAERAVLEVDTPILGQAGVTDVNIESFDTGFTGPANGGVRQRFLRTSPEYWHKRLIAEGIGDCYELGKVFRNGEFGRRHNPEFTLLEWYRVGWDHHRLMDEVEALVRTAFAFGGRTTGNSERVTYRELFKRHLAIDPLRASDDELRQLTATFWVDANRLDRDTCLDVLLTHRIEPALPPTGLTFVYDYPASQAVLSRIRKEPDGYKVGERFELYAGQVELANGFHELTDAGEQLARFEQDNRQRAARGLPVMPIDARFLAALEDGLPGCAGVALGIDRLLMAIVETDDIRDVLAFSFPDA</sequence>
<dbReference type="RefSeq" id="WP_164484205.1">
    <property type="nucleotide sequence ID" value="NZ_JBHLWF010000088.1"/>
</dbReference>
<accession>A0A4R3LIH8</accession>
<gene>
    <name evidence="7" type="ORF">EDC25_10429</name>
</gene>
<dbReference type="GO" id="GO:0000049">
    <property type="term" value="F:tRNA binding"/>
    <property type="evidence" value="ECO:0007669"/>
    <property type="project" value="TreeGrafter"/>
</dbReference>
<dbReference type="InterPro" id="IPR004525">
    <property type="entry name" value="EpmA"/>
</dbReference>
<dbReference type="EMBL" id="SMAF01000004">
    <property type="protein sequence ID" value="TCT00042.1"/>
    <property type="molecule type" value="Genomic_DNA"/>
</dbReference>
<dbReference type="PANTHER" id="PTHR42918">
    <property type="entry name" value="LYSYL-TRNA SYNTHETASE"/>
    <property type="match status" value="1"/>
</dbReference>
<dbReference type="InterPro" id="IPR004364">
    <property type="entry name" value="Aa-tRNA-synt_II"/>
</dbReference>
<proteinExistence type="predicted"/>
<comment type="subunit">
    <text evidence="1">Homodimer.</text>
</comment>
<keyword evidence="4" id="KW-0067">ATP-binding</keyword>
<feature type="domain" description="Aminoacyl-transfer RNA synthetases class-II family profile" evidence="6">
    <location>
        <begin position="13"/>
        <end position="324"/>
    </location>
</feature>
<evidence type="ECO:0000256" key="2">
    <source>
        <dbReference type="ARBA" id="ARBA00022598"/>
    </source>
</evidence>
<protein>
    <submittedName>
        <fullName evidence="7">Lysyl-tRNA synthetase class 2</fullName>
    </submittedName>
</protein>
<dbReference type="InterPro" id="IPR018149">
    <property type="entry name" value="Lys-tRNA-synth_II_C"/>
</dbReference>
<dbReference type="FunFam" id="3.30.930.10:FF:000017">
    <property type="entry name" value="Elongation factor P--(R)-beta-lysine ligase"/>
    <property type="match status" value="1"/>
</dbReference>
<evidence type="ECO:0000259" key="6">
    <source>
        <dbReference type="PROSITE" id="PS50862"/>
    </source>
</evidence>
<dbReference type="InterPro" id="IPR006195">
    <property type="entry name" value="aa-tRNA-synth_II"/>
</dbReference>
<dbReference type="NCBIfam" id="NF006828">
    <property type="entry name" value="PRK09350.1"/>
    <property type="match status" value="1"/>
</dbReference>
<dbReference type="Pfam" id="PF00152">
    <property type="entry name" value="tRNA-synt_2"/>
    <property type="match status" value="1"/>
</dbReference>
<dbReference type="SUPFAM" id="SSF55681">
    <property type="entry name" value="Class II aaRS and biotin synthetases"/>
    <property type="match status" value="1"/>
</dbReference>
<evidence type="ECO:0000313" key="8">
    <source>
        <dbReference type="Proteomes" id="UP000294599"/>
    </source>
</evidence>
<dbReference type="GO" id="GO:0006430">
    <property type="term" value="P:lysyl-tRNA aminoacylation"/>
    <property type="evidence" value="ECO:0007669"/>
    <property type="project" value="InterPro"/>
</dbReference>
<keyword evidence="8" id="KW-1185">Reference proteome</keyword>
<dbReference type="GO" id="GO:0005524">
    <property type="term" value="F:ATP binding"/>
    <property type="evidence" value="ECO:0007669"/>
    <property type="project" value="UniProtKB-KW"/>
</dbReference>
<dbReference type="GO" id="GO:0005829">
    <property type="term" value="C:cytosol"/>
    <property type="evidence" value="ECO:0007669"/>
    <property type="project" value="TreeGrafter"/>
</dbReference>
<organism evidence="7 8">
    <name type="scientific">Pseudofulvimonas gallinarii</name>
    <dbReference type="NCBI Taxonomy" id="634155"/>
    <lineage>
        <taxon>Bacteria</taxon>
        <taxon>Pseudomonadati</taxon>
        <taxon>Pseudomonadota</taxon>
        <taxon>Gammaproteobacteria</taxon>
        <taxon>Lysobacterales</taxon>
        <taxon>Rhodanobacteraceae</taxon>
        <taxon>Pseudofulvimonas</taxon>
    </lineage>
</organism>
<dbReference type="InterPro" id="IPR045864">
    <property type="entry name" value="aa-tRNA-synth_II/BPL/LPL"/>
</dbReference>
<reference evidence="7 8" key="1">
    <citation type="submission" date="2019-03" db="EMBL/GenBank/DDBJ databases">
        <title>Genomic Encyclopedia of Type Strains, Phase IV (KMG-IV): sequencing the most valuable type-strain genomes for metagenomic binning, comparative biology and taxonomic classification.</title>
        <authorList>
            <person name="Goeker M."/>
        </authorList>
    </citation>
    <scope>NUCLEOTIDE SEQUENCE [LARGE SCALE GENOMIC DNA]</scope>
    <source>
        <strain evidence="7 8">DSM 21944</strain>
    </source>
</reference>
<evidence type="ECO:0000313" key="7">
    <source>
        <dbReference type="EMBL" id="TCT00042.1"/>
    </source>
</evidence>
<dbReference type="PRINTS" id="PR00982">
    <property type="entry name" value="TRNASYNTHLYS"/>
</dbReference>
<keyword evidence="2" id="KW-0436">Ligase</keyword>
<keyword evidence="7" id="KW-0030">Aminoacyl-tRNA synthetase</keyword>
<dbReference type="GO" id="GO:0004824">
    <property type="term" value="F:lysine-tRNA ligase activity"/>
    <property type="evidence" value="ECO:0007669"/>
    <property type="project" value="InterPro"/>
</dbReference>
<evidence type="ECO:0000256" key="1">
    <source>
        <dbReference type="ARBA" id="ARBA00011738"/>
    </source>
</evidence>
<name>A0A4R3LIH8_9GAMM</name>
<dbReference type="AlphaFoldDB" id="A0A4R3LIH8"/>
<evidence type="ECO:0000256" key="5">
    <source>
        <dbReference type="ARBA" id="ARBA00052794"/>
    </source>
</evidence>
<keyword evidence="3" id="KW-0547">Nucleotide-binding</keyword>
<dbReference type="NCBIfam" id="TIGR00462">
    <property type="entry name" value="genX"/>
    <property type="match status" value="1"/>
</dbReference>
<dbReference type="PANTHER" id="PTHR42918:SF6">
    <property type="entry name" value="ELONGATION FACTOR P--(R)-BETA-LYSINE LIGASE"/>
    <property type="match status" value="1"/>
</dbReference>
<evidence type="ECO:0000256" key="4">
    <source>
        <dbReference type="ARBA" id="ARBA00022840"/>
    </source>
</evidence>
<dbReference type="Proteomes" id="UP000294599">
    <property type="component" value="Unassembled WGS sequence"/>
</dbReference>
<evidence type="ECO:0000256" key="3">
    <source>
        <dbReference type="ARBA" id="ARBA00022741"/>
    </source>
</evidence>
<dbReference type="PROSITE" id="PS50862">
    <property type="entry name" value="AA_TRNA_LIGASE_II"/>
    <property type="match status" value="1"/>
</dbReference>
<comment type="caution">
    <text evidence="7">The sequence shown here is derived from an EMBL/GenBank/DDBJ whole genome shotgun (WGS) entry which is preliminary data.</text>
</comment>
<comment type="catalytic activity">
    <reaction evidence="5">
        <text>D-beta-lysine + L-lysyl-[protein] + ATP = N(6)-((3R)-3,6-diaminohexanoyl)-L-lysyl-[protein] + AMP + diphosphate + H(+)</text>
        <dbReference type="Rhea" id="RHEA:83435"/>
        <dbReference type="Rhea" id="RHEA-COMP:9752"/>
        <dbReference type="Rhea" id="RHEA-COMP:20131"/>
        <dbReference type="ChEBI" id="CHEBI:15378"/>
        <dbReference type="ChEBI" id="CHEBI:29969"/>
        <dbReference type="ChEBI" id="CHEBI:30616"/>
        <dbReference type="ChEBI" id="CHEBI:33019"/>
        <dbReference type="ChEBI" id="CHEBI:84138"/>
        <dbReference type="ChEBI" id="CHEBI:156053"/>
        <dbReference type="ChEBI" id="CHEBI:456215"/>
    </reaction>
    <physiologicalReaction direction="left-to-right" evidence="5">
        <dbReference type="Rhea" id="RHEA:83436"/>
    </physiologicalReaction>
</comment>